<gene>
    <name evidence="2" type="ORF">SAMN04487894_11270</name>
</gene>
<dbReference type="EMBL" id="FMZO01000012">
    <property type="protein sequence ID" value="SDD70814.1"/>
    <property type="molecule type" value="Genomic_DNA"/>
</dbReference>
<dbReference type="Pfam" id="PF13521">
    <property type="entry name" value="AAA_28"/>
    <property type="match status" value="1"/>
</dbReference>
<sequence length="170" mass="19432">MRIAVFGAHKVGKTTLAEELLEHLPGYTLEQEPYYQLESSGYEFSENPNAEDFIAQFNYSAKLISQSGKNVLFDRCVIDILAYLHVLDPHRNIQFLFEKAQTIIAEIDLFVFVAIEEPDLIPGYQTDRPKLRSQVNDLLHDWIEDFGIEVIEVSGTLSNRRDQVHSCISA</sequence>
<accession>A0A1G6WYF3</accession>
<reference evidence="3" key="1">
    <citation type="submission" date="2016-10" db="EMBL/GenBank/DDBJ databases">
        <authorList>
            <person name="Varghese N."/>
            <person name="Submissions S."/>
        </authorList>
    </citation>
    <scope>NUCLEOTIDE SEQUENCE [LARGE SCALE GENOMIC DNA]</scope>
    <source>
        <strain evidence="3">DSM 25811 / CCM 8410 / LMG 26954 / E90</strain>
    </source>
</reference>
<dbReference type="SUPFAM" id="SSF52540">
    <property type="entry name" value="P-loop containing nucleoside triphosphate hydrolases"/>
    <property type="match status" value="1"/>
</dbReference>
<dbReference type="OrthoDB" id="7351510at2"/>
<dbReference type="AlphaFoldDB" id="A0A1G6WYF3"/>
<evidence type="ECO:0000313" key="2">
    <source>
        <dbReference type="EMBL" id="SDD70814.1"/>
    </source>
</evidence>
<proteinExistence type="predicted"/>
<evidence type="ECO:0000313" key="3">
    <source>
        <dbReference type="Proteomes" id="UP000198757"/>
    </source>
</evidence>
<dbReference type="InterPro" id="IPR027417">
    <property type="entry name" value="P-loop_NTPase"/>
</dbReference>
<feature type="domain" description="NadR/Ttd14 AAA" evidence="1">
    <location>
        <begin position="2"/>
        <end position="160"/>
    </location>
</feature>
<evidence type="ECO:0000259" key="1">
    <source>
        <dbReference type="Pfam" id="PF13521"/>
    </source>
</evidence>
<name>A0A1G6WYF3_NIADE</name>
<keyword evidence="3" id="KW-1185">Reference proteome</keyword>
<dbReference type="InterPro" id="IPR038727">
    <property type="entry name" value="NadR/Ttd14_AAA_dom"/>
</dbReference>
<protein>
    <submittedName>
        <fullName evidence="2">AAA domain-containing protein</fullName>
    </submittedName>
</protein>
<dbReference type="STRING" id="1285928.SAMN04487894_11270"/>
<dbReference type="Gene3D" id="3.40.50.300">
    <property type="entry name" value="P-loop containing nucleotide triphosphate hydrolases"/>
    <property type="match status" value="1"/>
</dbReference>
<dbReference type="RefSeq" id="WP_090391786.1">
    <property type="nucleotide sequence ID" value="NZ_FMZO01000012.1"/>
</dbReference>
<organism evidence="2 3">
    <name type="scientific">Niabella drilacis (strain DSM 25811 / CCM 8410 / CCUG 62505 / LMG 26954 / E90)</name>
    <dbReference type="NCBI Taxonomy" id="1285928"/>
    <lineage>
        <taxon>Bacteria</taxon>
        <taxon>Pseudomonadati</taxon>
        <taxon>Bacteroidota</taxon>
        <taxon>Chitinophagia</taxon>
        <taxon>Chitinophagales</taxon>
        <taxon>Chitinophagaceae</taxon>
        <taxon>Niabella</taxon>
    </lineage>
</organism>
<dbReference type="Proteomes" id="UP000198757">
    <property type="component" value="Unassembled WGS sequence"/>
</dbReference>